<dbReference type="InterPro" id="IPR029487">
    <property type="entry name" value="NEL_dom"/>
</dbReference>
<dbReference type="GO" id="GO:0005576">
    <property type="term" value="C:extracellular region"/>
    <property type="evidence" value="ECO:0007669"/>
    <property type="project" value="UniProtKB-UniRule"/>
</dbReference>
<dbReference type="GO" id="GO:0061630">
    <property type="term" value="F:ubiquitin protein ligase activity"/>
    <property type="evidence" value="ECO:0007669"/>
    <property type="project" value="UniProtKB-EC"/>
</dbReference>
<keyword evidence="6" id="KW-1035">Host cytoplasm</keyword>
<evidence type="ECO:0000256" key="7">
    <source>
        <dbReference type="SAM" id="MobiDB-lite"/>
    </source>
</evidence>
<evidence type="ECO:0000256" key="6">
    <source>
        <dbReference type="PROSITE-ProRule" id="PRU01398"/>
    </source>
</evidence>
<gene>
    <name evidence="9" type="ORF">TU73_04325</name>
</gene>
<keyword evidence="6" id="KW-0808">Transferase</keyword>
<keyword evidence="6" id="KW-0964">Secreted</keyword>
<dbReference type="InterPro" id="IPR003591">
    <property type="entry name" value="Leu-rich_rpt_typical-subtyp"/>
</dbReference>
<dbReference type="EMBL" id="JYLH01000002">
    <property type="protein sequence ID" value="KRP48307.1"/>
    <property type="molecule type" value="Genomic_DNA"/>
</dbReference>
<dbReference type="InterPro" id="IPR050216">
    <property type="entry name" value="LRR_domain-containing"/>
</dbReference>
<evidence type="ECO:0000313" key="9">
    <source>
        <dbReference type="EMBL" id="KRP48307.1"/>
    </source>
</evidence>
<sequence length="2399" mass="265153">MDSSPLPRGELKLEATQSIHGDFLEKAVPQWLVDATPARRSALKAVPPALPQWYKDATPAQRNTLNASVKASAVAQVQLDKTMATFKNIDAFAKPLLLEALKDQYQVEVDVEKTCLCLRRPLEISIAQVELGSFELLKLSMLQAALHNFEAWECKPGAYHKSSGFVLETATPGTYEPVILGLSVSQFTTLCRSLDIGAQYQTYLKAFFAPVDSSPAPALRQHFIASQKATMKAAADHAVLTGDIEPADHAMIVSMVNGTLYLTIGNKRVWPYDMSLMGKRLVGCIYFVIGDRYAEELILYIPHDPAHPLKRYSSRQQMCDTLKRLFTAREGMTAVDPTPTAYQKFFSQFMPYDQQPYYFSQFTQKSADSPSGPLTSPWRTFVEFALGLSPITSIKELPPEKPAKMEPVSDPYIAPGNLMPYRGTGTFSGLLDIWPFQYEKHRDKVLADARAHAVPTADVDAKARETKLAHLMEIGMLALNLVSMFVPGLGEIMMTVMVEQLLSETLEGSIEWAEGNKRAAKAHLVDVAENLAQIAVMAGVGVAVGKFRAVKPEPVIESLSPVTLPNGETRLWKPDLSAYESSISLDAGPAPDALGQHLIDGKSYIRQDGKVYEHYFDESIAKWRIKHPTDAGAYQPILESNGLGAWRHTLERPLEWDRLTLLRRMGHVTEEFSDTELIKVADVSGVSDNALRKMHMDHAAPLPELADAMRMFKADSAAGEVLEQLQGHQPIDERYLFALPLVAEMPRWPRGKVLEVFKGQSLTGESVKYGSERVRPGAPSKPTVKVSRRDVLSGELAARILASLDESEVTRLLGSEPARVRESRPQEFNKQIAEYAMTRKPAIFDSIYTGTEPVDARIRQLQRTCPGLSEAAAQDVLAHARAQELKQMEQTRRVPLSMLEEARWYARQGRQVRAYAGLRSDAIASADSRRLALHTLEQLPGWPDTLRLEVREGSPSGALLDSIGGDSAPDKKYLVKSGPRYQAFNERGEALNSVPRDGDNYYASLMHALPDQARQRLGVPNVSQSADLRGKIIRHADRYREQAARILEPQAKGFKPPARVNGKLVGYYASGRGQGLDLSLNGRVRDLYPDLTDEQASHFVRQLRQGGRNDKQIFNLLQNREREYRDLERALDQWVGPRTAPNPFTASPSHSLRAYAVQTLKDSWRSSPLAGEVTDAAKLRIVVDAPLPALAADFSHIRELSVEGIGINDANADGFLAQFPNVEKLYLGDSVHMRAITLDAPLLTSVPQAVKTMTALKSLKFEASNVVSWAQFSSGLSELTALEELHLISNSYNPTAFQEADLSALTRLKSLTIDAPQALLQWPAYVQKLTQLERLDLANTGISALPDALYTGHEKIWAGLSLNWARFSREHFKPAYDYVSAYSGPMGHLADLNQMVTQYSQGELGSLFGGNAERGALHQKIMATWHTPETRFAAVEALSEEYRRLFGQFASVMPGGVRFRLRLPEWQLGQNALVINALENSWRGAVAQRYGLPAQVSVFDLPGLVDSMGARNAKTVTLPQLPAGSFSHVTTLRLGWVGETIEQTRGFIRAFSATQSLEISGHGLTEVPVGSADLPALTRLDLSHNRIVMTPAVQTQLNGLTGVEYLNLRANPLEQLDISALTQLKALDLQGSTLKAWPTGAEGLTQLSWLDLRHNAIPTLPQQALAEDELLLKLNLTGNRFSPAGEKNLKAAHERIERARGLPEGALARFAAETVPAQFPPEETGASIARYLLPMPAPAIALEGAAGFAPRLQQLNSAMPHEQALARIEQLRGDGMDDLQIDAQLSQWHQASESLTRQLNGWLYIREFNTASPTIGVSAESRWSAAHNIRECWQDGVAGGTNPQLSLQGAQTGDLPELAVQLPHVRTLDLTGVRLTAQGSNAFFNAFTQLTRLILGGNELTALPEAVEHMGQLERLELTANSFSDAGPLYRQLGGEHLRWLDLSHNSLEEFNTEAFSRLETLNLAYNNMEVWPFGVLESAHLRSLDLSGNGLRNLPDRLLGGSHDGLVAGTDLSDNHQLPLNALHQLRDYSEAHADGGVMGVSRAEIDRRIAALESDSDADSGSGGDSDSDGDSDDDLGGGYQPLEIILDAQGETGEEALASWLMNTPQALAASRRQMWLQLTQEPGHGPFFHLLSQLRDTHEYRFTRADLTRRVWNVIEAATESAQQREPLFVASQTHDTCIDGRTLTFSAMEVLVFEEQVLRDIPTHDLRLKGQRLLNLSRQLFRLDRVDTLAEANARNMDRAEVRLQYRIGMTRGWPDGLELPGQPSHMAFATPISGQTLIEARAGVLAAEASDAFYESLIARDYWLSYLRQRYPEAFDALEQNAVSRQDALEEEHSARQPGTESQERYEEALIMLEIELGSARAQKLLELSRQEVQQLSAELTPTSPQPGPSRRM</sequence>
<comment type="PTM">
    <text evidence="6">Ubiquitinated in the presence of host E1 ubiquitin-activating enzyme, E2 ubiquitin-conjugating enzyme and ubiquitin.</text>
</comment>
<organism evidence="9 10">
    <name type="scientific">Pseudomonas libanensis</name>
    <dbReference type="NCBI Taxonomy" id="75588"/>
    <lineage>
        <taxon>Bacteria</taxon>
        <taxon>Pseudomonadati</taxon>
        <taxon>Pseudomonadota</taxon>
        <taxon>Gammaproteobacteria</taxon>
        <taxon>Pseudomonadales</taxon>
        <taxon>Pseudomonadaceae</taxon>
        <taxon>Pseudomonas</taxon>
    </lineage>
</organism>
<dbReference type="Gene3D" id="1.20.58.360">
    <property type="entry name" value="Shigella T3SS effector IpaH defines"/>
    <property type="match status" value="1"/>
</dbReference>
<evidence type="ECO:0000256" key="1">
    <source>
        <dbReference type="ARBA" id="ARBA00000900"/>
    </source>
</evidence>
<reference evidence="9 10" key="1">
    <citation type="submission" date="2015-02" db="EMBL/GenBank/DDBJ databases">
        <title>Pseudomonas helleri sp. nov. and Pseudomonas weihenstephanensis sp. nov., isolated from raw cows milk.</title>
        <authorList>
            <person name="von Neubeck M."/>
            <person name="Huptas C."/>
            <person name="Wenning M."/>
            <person name="Scherer S."/>
        </authorList>
    </citation>
    <scope>NUCLEOTIDE SEQUENCE [LARGE SCALE GENOMIC DNA]</scope>
    <source>
        <strain evidence="9 10">DSM 17149</strain>
    </source>
</reference>
<dbReference type="GO" id="GO:0005737">
    <property type="term" value="C:cytoplasm"/>
    <property type="evidence" value="ECO:0007669"/>
    <property type="project" value="TreeGrafter"/>
</dbReference>
<keyword evidence="6" id="KW-0833">Ubl conjugation pathway</keyword>
<dbReference type="InterPro" id="IPR046673">
    <property type="entry name" value="ToxA_N"/>
</dbReference>
<dbReference type="PANTHER" id="PTHR48051:SF1">
    <property type="entry name" value="RAS SUPPRESSOR PROTEIN 1"/>
    <property type="match status" value="1"/>
</dbReference>
<dbReference type="Pfam" id="PF13855">
    <property type="entry name" value="LRR_8"/>
    <property type="match status" value="2"/>
</dbReference>
<evidence type="ECO:0000256" key="3">
    <source>
        <dbReference type="ARBA" id="ARBA00022614"/>
    </source>
</evidence>
<name>A0A0R2YNL3_9PSED</name>
<dbReference type="PANTHER" id="PTHR48051">
    <property type="match status" value="1"/>
</dbReference>
<dbReference type="Gene3D" id="3.80.10.10">
    <property type="entry name" value="Ribonuclease Inhibitor"/>
    <property type="match status" value="3"/>
</dbReference>
<feature type="domain" description="NEL" evidence="8">
    <location>
        <begin position="2095"/>
        <end position="2399"/>
    </location>
</feature>
<dbReference type="SUPFAM" id="SSF52058">
    <property type="entry name" value="L domain-like"/>
    <property type="match status" value="2"/>
</dbReference>
<dbReference type="SMART" id="SM00369">
    <property type="entry name" value="LRR_TYP"/>
    <property type="match status" value="8"/>
</dbReference>
<dbReference type="InterPro" id="IPR032675">
    <property type="entry name" value="LRR_dom_sf"/>
</dbReference>
<dbReference type="PROSITE" id="PS51450">
    <property type="entry name" value="LRR"/>
    <property type="match status" value="2"/>
</dbReference>
<dbReference type="Pfam" id="PF20178">
    <property type="entry name" value="ToxA_N"/>
    <property type="match status" value="1"/>
</dbReference>
<dbReference type="PROSITE" id="PS52053">
    <property type="entry name" value="NEL"/>
    <property type="match status" value="1"/>
</dbReference>
<proteinExistence type="inferred from homology"/>
<dbReference type="Proteomes" id="UP000051446">
    <property type="component" value="Unassembled WGS sequence"/>
</dbReference>
<protein>
    <recommendedName>
        <fullName evidence="2">RING-type E3 ubiquitin transferase</fullName>
        <ecNumber evidence="2">2.3.2.27</ecNumber>
    </recommendedName>
</protein>
<comment type="caution">
    <text evidence="9">The sequence shown here is derived from an EMBL/GenBank/DDBJ whole genome shotgun (WGS) entry which is preliminary data.</text>
</comment>
<feature type="compositionally biased region" description="Acidic residues" evidence="7">
    <location>
        <begin position="2068"/>
        <end position="2078"/>
    </location>
</feature>
<keyword evidence="5" id="KW-0843">Virulence</keyword>
<feature type="region of interest" description="Disordered" evidence="7">
    <location>
        <begin position="2054"/>
        <end position="2082"/>
    </location>
</feature>
<dbReference type="PATRIC" id="fig|75588.4.peg.3154"/>
<comment type="catalytic activity">
    <reaction evidence="1">
        <text>S-ubiquitinyl-[E2 ubiquitin-conjugating enzyme]-L-cysteine + [acceptor protein]-L-lysine = [E2 ubiquitin-conjugating enzyme]-L-cysteine + N(6)-ubiquitinyl-[acceptor protein]-L-lysine.</text>
        <dbReference type="EC" id="2.3.2.27"/>
    </reaction>
</comment>
<dbReference type="GO" id="GO:0016567">
    <property type="term" value="P:protein ubiquitination"/>
    <property type="evidence" value="ECO:0007669"/>
    <property type="project" value="InterPro"/>
</dbReference>
<evidence type="ECO:0000256" key="5">
    <source>
        <dbReference type="ARBA" id="ARBA00023026"/>
    </source>
</evidence>
<keyword evidence="3" id="KW-0433">Leucine-rich repeat</keyword>
<dbReference type="InterPro" id="IPR001611">
    <property type="entry name" value="Leu-rich_rpt"/>
</dbReference>
<dbReference type="Pfam" id="PF14496">
    <property type="entry name" value="NEL"/>
    <property type="match status" value="1"/>
</dbReference>
<dbReference type="SUPFAM" id="SSF52047">
    <property type="entry name" value="RNI-like"/>
    <property type="match status" value="1"/>
</dbReference>
<keyword evidence="6" id="KW-0832">Ubl conjugation</keyword>
<evidence type="ECO:0000313" key="10">
    <source>
        <dbReference type="Proteomes" id="UP000051446"/>
    </source>
</evidence>
<dbReference type="EC" id="2.3.2.27" evidence="2"/>
<keyword evidence="4" id="KW-0677">Repeat</keyword>
<evidence type="ECO:0000256" key="2">
    <source>
        <dbReference type="ARBA" id="ARBA00012483"/>
    </source>
</evidence>
<evidence type="ECO:0000256" key="4">
    <source>
        <dbReference type="ARBA" id="ARBA00022737"/>
    </source>
</evidence>
<accession>A0A0R2YNL3</accession>
<evidence type="ECO:0000259" key="8">
    <source>
        <dbReference type="PROSITE" id="PS52053"/>
    </source>
</evidence>
<feature type="active site" description="Glycyl thioester intermediate" evidence="6">
    <location>
        <position position="2182"/>
    </location>
</feature>
<comment type="similarity">
    <text evidence="6">Belongs to the LRR-containing bacterial E3 ligase family.</text>
</comment>